<gene>
    <name evidence="2" type="ordered locus">Tsac_2776</name>
</gene>
<dbReference type="EMBL" id="CP003185">
    <property type="protein sequence ID" value="AFK94323.1"/>
    <property type="molecule type" value="Genomic_DNA"/>
</dbReference>
<dbReference type="BioCyc" id="TSAC1094508:GLMA-2822-MONOMER"/>
<sequence>MFPDNFFKKNVEEPNFILLLVMAFMGIFWLIKKTLTFAYRLIRKFI</sequence>
<protein>
    <submittedName>
        <fullName evidence="2">Uncharacterized protein</fullName>
    </submittedName>
</protein>
<feature type="transmembrane region" description="Helical" evidence="1">
    <location>
        <begin position="15"/>
        <end position="31"/>
    </location>
</feature>
<dbReference type="RefSeq" id="WP_014759594.1">
    <property type="nucleotide sequence ID" value="NC_017998.1"/>
</dbReference>
<proteinExistence type="predicted"/>
<reference evidence="2 3" key="1">
    <citation type="journal article" date="2014" name="Appl. Environ. Microbiol.">
        <title>Profile of Secreted Hydrolases, Associated Proteins, and SlpA in Thermoanaerobacterium saccharolyticum during the Degradation of Hemicellulose.</title>
        <authorList>
            <person name="Currie D.H."/>
            <person name="Guss A.M."/>
            <person name="Herring C.D."/>
            <person name="Giannone R.J."/>
            <person name="Johnson C.M."/>
            <person name="Lankford P.K."/>
            <person name="Brown S.D."/>
            <person name="Hettich R.L."/>
            <person name="Lynd L.R."/>
        </authorList>
    </citation>
    <scope>NUCLEOTIDE SEQUENCE [LARGE SCALE GENOMIC DNA]</scope>
    <source>
        <strain evidence="3">DSM 8691 / JW/SL-YS485</strain>
    </source>
</reference>
<dbReference type="Proteomes" id="UP000006178">
    <property type="component" value="Plasmid pMU3262"/>
</dbReference>
<keyword evidence="3" id="KW-1185">Reference proteome</keyword>
<name>I3WBX2_THESW</name>
<dbReference type="AlphaFoldDB" id="I3WBX2"/>
<keyword evidence="2" id="KW-0614">Plasmid</keyword>
<geneLocation type="plasmid" evidence="2 3">
    <name>pMU3262</name>
</geneLocation>
<dbReference type="KEGG" id="tsh:Tsac_2776"/>
<accession>I3WBX2</accession>
<evidence type="ECO:0000313" key="2">
    <source>
        <dbReference type="EMBL" id="AFK94323.1"/>
    </source>
</evidence>
<keyword evidence="1" id="KW-0812">Transmembrane</keyword>
<evidence type="ECO:0000256" key="1">
    <source>
        <dbReference type="SAM" id="Phobius"/>
    </source>
</evidence>
<dbReference type="PATRIC" id="fig|1094508.3.peg.2805"/>
<organism evidence="2 3">
    <name type="scientific">Thermoanaerobacterium saccharolyticum (strain DSM 8691 / JW/SL-YS485)</name>
    <dbReference type="NCBI Taxonomy" id="1094508"/>
    <lineage>
        <taxon>Bacteria</taxon>
        <taxon>Bacillati</taxon>
        <taxon>Bacillota</taxon>
        <taxon>Clostridia</taxon>
        <taxon>Thermoanaerobacterales</taxon>
        <taxon>Thermoanaerobacteraceae</taxon>
        <taxon>Thermoanaerobacterium</taxon>
    </lineage>
</organism>
<evidence type="ECO:0000313" key="3">
    <source>
        <dbReference type="Proteomes" id="UP000006178"/>
    </source>
</evidence>
<keyword evidence="1" id="KW-1133">Transmembrane helix</keyword>
<keyword evidence="1" id="KW-0472">Membrane</keyword>